<dbReference type="AlphaFoldDB" id="A0ABC8SPB5"/>
<reference evidence="2 3" key="1">
    <citation type="submission" date="2024-02" db="EMBL/GenBank/DDBJ databases">
        <authorList>
            <person name="Vignale AGUSTIN F."/>
            <person name="Sosa J E."/>
            <person name="Modenutti C."/>
        </authorList>
    </citation>
    <scope>NUCLEOTIDE SEQUENCE [LARGE SCALE GENOMIC DNA]</scope>
</reference>
<dbReference type="EMBL" id="CAUOFW020003282">
    <property type="protein sequence ID" value="CAK9159033.1"/>
    <property type="molecule type" value="Genomic_DNA"/>
</dbReference>
<feature type="compositionally biased region" description="Basic and acidic residues" evidence="1">
    <location>
        <begin position="1"/>
        <end position="16"/>
    </location>
</feature>
<organism evidence="2 3">
    <name type="scientific">Ilex paraguariensis</name>
    <name type="common">yerba mate</name>
    <dbReference type="NCBI Taxonomy" id="185542"/>
    <lineage>
        <taxon>Eukaryota</taxon>
        <taxon>Viridiplantae</taxon>
        <taxon>Streptophyta</taxon>
        <taxon>Embryophyta</taxon>
        <taxon>Tracheophyta</taxon>
        <taxon>Spermatophyta</taxon>
        <taxon>Magnoliopsida</taxon>
        <taxon>eudicotyledons</taxon>
        <taxon>Gunneridae</taxon>
        <taxon>Pentapetalae</taxon>
        <taxon>asterids</taxon>
        <taxon>campanulids</taxon>
        <taxon>Aquifoliales</taxon>
        <taxon>Aquifoliaceae</taxon>
        <taxon>Ilex</taxon>
    </lineage>
</organism>
<evidence type="ECO:0000256" key="1">
    <source>
        <dbReference type="SAM" id="MobiDB-lite"/>
    </source>
</evidence>
<protein>
    <recommendedName>
        <fullName evidence="4">Cold regulated protein 27</fullName>
    </recommendedName>
</protein>
<evidence type="ECO:0008006" key="4">
    <source>
        <dbReference type="Google" id="ProtNLM"/>
    </source>
</evidence>
<name>A0ABC8SPB5_9AQUA</name>
<dbReference type="PANTHER" id="PTHR33676">
    <property type="entry name" value="COLD REGULATED PROTEIN 27"/>
    <property type="match status" value="1"/>
</dbReference>
<feature type="compositionally biased region" description="Polar residues" evidence="1">
    <location>
        <begin position="17"/>
        <end position="35"/>
    </location>
</feature>
<sequence>MGENLRRKSSPDRTRTENCGNDLSRSNSDASSLAAENSKDVFHKNVNANPGKCTAWTNEKHNLYLDQLEASFVGQLNRSMGLLARSSEQNKWDPNSSRRLPVNSNNSSEQFTVLQDGCWKKINFEKNQPLLNIAADSNVFRSPRRYHFRYAGNRCTVTSADHQQHSTLHGGRVDLKGKRTFSHRLASNMERSPVNYLCHHYSVGSITEVSGQNFVDEDREEKSSSLSDGKRLKTAITDISVRES</sequence>
<dbReference type="InterPro" id="IPR044678">
    <property type="entry name" value="COR27/28"/>
</dbReference>
<evidence type="ECO:0000313" key="3">
    <source>
        <dbReference type="Proteomes" id="UP001642360"/>
    </source>
</evidence>
<feature type="region of interest" description="Disordered" evidence="1">
    <location>
        <begin position="1"/>
        <end position="35"/>
    </location>
</feature>
<accession>A0ABC8SPB5</accession>
<dbReference type="PANTHER" id="PTHR33676:SF17">
    <property type="entry name" value="COLD-REGULATED PROTEIN 28"/>
    <property type="match status" value="1"/>
</dbReference>
<gene>
    <name evidence="2" type="ORF">ILEXP_LOCUS27711</name>
</gene>
<evidence type="ECO:0000313" key="2">
    <source>
        <dbReference type="EMBL" id="CAK9159033.1"/>
    </source>
</evidence>
<dbReference type="Proteomes" id="UP001642360">
    <property type="component" value="Unassembled WGS sequence"/>
</dbReference>
<proteinExistence type="predicted"/>
<keyword evidence="3" id="KW-1185">Reference proteome</keyword>
<comment type="caution">
    <text evidence="2">The sequence shown here is derived from an EMBL/GenBank/DDBJ whole genome shotgun (WGS) entry which is preliminary data.</text>
</comment>